<dbReference type="Pfam" id="PF14620">
    <property type="entry name" value="YPEB_PepSY1-2"/>
    <property type="match status" value="1"/>
</dbReference>
<dbReference type="AlphaFoldDB" id="A0A9D1K2P2"/>
<evidence type="ECO:0000313" key="4">
    <source>
        <dbReference type="Proteomes" id="UP000824141"/>
    </source>
</evidence>
<feature type="domain" description="Sporulation protein YpeB PepSY1 and PepSY2" evidence="1">
    <location>
        <begin position="164"/>
        <end position="348"/>
    </location>
</feature>
<name>A0A9D1K2P2_9FIRM</name>
<dbReference type="EMBL" id="DVJM01000140">
    <property type="protein sequence ID" value="HIS79102.1"/>
    <property type="molecule type" value="Genomic_DNA"/>
</dbReference>
<reference evidence="3" key="1">
    <citation type="submission" date="2020-10" db="EMBL/GenBank/DDBJ databases">
        <authorList>
            <person name="Gilroy R."/>
        </authorList>
    </citation>
    <scope>NUCLEOTIDE SEQUENCE</scope>
    <source>
        <strain evidence="3">6086</strain>
    </source>
</reference>
<protein>
    <submittedName>
        <fullName evidence="3">Germination protein YpeB</fullName>
    </submittedName>
</protein>
<comment type="caution">
    <text evidence="3">The sequence shown here is derived from an EMBL/GenBank/DDBJ whole genome shotgun (WGS) entry which is preliminary data.</text>
</comment>
<evidence type="ECO:0000259" key="1">
    <source>
        <dbReference type="Pfam" id="PF14620"/>
    </source>
</evidence>
<reference evidence="3" key="2">
    <citation type="journal article" date="2021" name="PeerJ">
        <title>Extensive microbial diversity within the chicken gut microbiome revealed by metagenomics and culture.</title>
        <authorList>
            <person name="Gilroy R."/>
            <person name="Ravi A."/>
            <person name="Getino M."/>
            <person name="Pursley I."/>
            <person name="Horton D.L."/>
            <person name="Alikhan N.F."/>
            <person name="Baker D."/>
            <person name="Gharbi K."/>
            <person name="Hall N."/>
            <person name="Watson M."/>
            <person name="Adriaenssens E.M."/>
            <person name="Foster-Nyarko E."/>
            <person name="Jarju S."/>
            <person name="Secka A."/>
            <person name="Antonio M."/>
            <person name="Oren A."/>
            <person name="Chaudhuri R.R."/>
            <person name="La Ragione R."/>
            <person name="Hildebrand F."/>
            <person name="Pallen M.J."/>
        </authorList>
    </citation>
    <scope>NUCLEOTIDE SEQUENCE</scope>
    <source>
        <strain evidence="3">6086</strain>
    </source>
</reference>
<dbReference type="InterPro" id="IPR048402">
    <property type="entry name" value="YpeB_N"/>
</dbReference>
<dbReference type="Pfam" id="PF20769">
    <property type="entry name" value="YPEB_N"/>
    <property type="match status" value="1"/>
</dbReference>
<gene>
    <name evidence="3" type="ORF">IAD03_07000</name>
</gene>
<accession>A0A9D1K2P2</accession>
<evidence type="ECO:0000313" key="3">
    <source>
        <dbReference type="EMBL" id="HIS79102.1"/>
    </source>
</evidence>
<dbReference type="GO" id="GO:0009847">
    <property type="term" value="P:spore germination"/>
    <property type="evidence" value="ECO:0007669"/>
    <property type="project" value="InterPro"/>
</dbReference>
<dbReference type="Proteomes" id="UP000824141">
    <property type="component" value="Unassembled WGS sequence"/>
</dbReference>
<proteinExistence type="predicted"/>
<organism evidence="3 4">
    <name type="scientific">Candidatus Caccousia stercoris</name>
    <dbReference type="NCBI Taxonomy" id="2840723"/>
    <lineage>
        <taxon>Bacteria</taxon>
        <taxon>Bacillati</taxon>
        <taxon>Bacillota</taxon>
        <taxon>Clostridia</taxon>
        <taxon>Eubacteriales</taxon>
        <taxon>Oscillospiraceae</taxon>
        <taxon>Oscillospiraceae incertae sedis</taxon>
        <taxon>Candidatus Caccousia</taxon>
    </lineage>
</organism>
<evidence type="ECO:0000259" key="2">
    <source>
        <dbReference type="Pfam" id="PF20769"/>
    </source>
</evidence>
<dbReference type="InterPro" id="IPR014239">
    <property type="entry name" value="YpeB_PepSY1-2"/>
</dbReference>
<feature type="domain" description="Sporulation protein YpeB N-terminal" evidence="2">
    <location>
        <begin position="33"/>
        <end position="161"/>
    </location>
</feature>
<sequence length="426" mass="46802">MKGKRRNRIRMMTFLAAAFLVLAGTTISGYVEAARLRRDLQYTYDRALGDLNDCVASMQVTLEKSLYANTPTQQNGLAARVMREASMAKGALAVLPVSDGSLFEASRFITQAGDFAMSLSARISAGGTITQEEYELLRQLGDYASRLQESLRTADPDFSSGNSDNFKETTDQFTDYPTLIYDGPFSDHIAQKQPVFLEGKEEIPQGNAQMNAADFLGIGQDQLRHDGDTGGNLATYNFSGETQRITVSRLGGYVVSLIDSREIGESVLSEEEAKQAAAEFLEGRGIENMRESYYALSDGVCTINYAYEQDGVLCYPDLIKVSVALDDGSIVEYDASGFLMNHQDNRELNTQKLTADQARESVSPALTPDEGRPALIPTAGLNEVLTYEFLCEGENGEQVLVYINADTGYEEQILILLRTDNGILTR</sequence>